<evidence type="ECO:0000313" key="5">
    <source>
        <dbReference type="EMBL" id="OAB86937.1"/>
    </source>
</evidence>
<dbReference type="RefSeq" id="WP_068275416.1">
    <property type="nucleotide sequence ID" value="NZ_LQZG01000003.1"/>
</dbReference>
<organism evidence="5 6">
    <name type="scientific">Janibacter melonis</name>
    <dbReference type="NCBI Taxonomy" id="262209"/>
    <lineage>
        <taxon>Bacteria</taxon>
        <taxon>Bacillati</taxon>
        <taxon>Actinomycetota</taxon>
        <taxon>Actinomycetes</taxon>
        <taxon>Micrococcales</taxon>
        <taxon>Intrasporangiaceae</taxon>
        <taxon>Janibacter</taxon>
    </lineage>
</organism>
<evidence type="ECO:0000313" key="6">
    <source>
        <dbReference type="Proteomes" id="UP000076976"/>
    </source>
</evidence>
<comment type="similarity">
    <text evidence="1 3">Belongs to the short-chain dehydrogenases/reductases (SDR) family.</text>
</comment>
<dbReference type="NCBIfam" id="NF006073">
    <property type="entry name" value="PRK08219.1"/>
    <property type="match status" value="1"/>
</dbReference>
<dbReference type="PANTHER" id="PTHR44196">
    <property type="entry name" value="DEHYDROGENASE/REDUCTASE SDR FAMILY MEMBER 7B"/>
    <property type="match status" value="1"/>
</dbReference>
<dbReference type="PROSITE" id="PS00061">
    <property type="entry name" value="ADH_SHORT"/>
    <property type="match status" value="1"/>
</dbReference>
<keyword evidence="2" id="KW-0560">Oxidoreductase</keyword>
<dbReference type="PRINTS" id="PR00081">
    <property type="entry name" value="GDHRDH"/>
</dbReference>
<gene>
    <name evidence="5" type="ORF">AWH69_11070</name>
</gene>
<dbReference type="STRING" id="262209.AWH69_11070"/>
<feature type="domain" description="Ketoreductase" evidence="4">
    <location>
        <begin position="9"/>
        <end position="209"/>
    </location>
</feature>
<comment type="caution">
    <text evidence="5">The sequence shown here is derived from an EMBL/GenBank/DDBJ whole genome shotgun (WGS) entry which is preliminary data.</text>
</comment>
<dbReference type="AlphaFoldDB" id="A0A176QBA3"/>
<reference evidence="5 6" key="1">
    <citation type="submission" date="2016-01" db="EMBL/GenBank/DDBJ databases">
        <title>Janibacter melonis strain CD11_4 genome sequencing and assembly.</title>
        <authorList>
            <person name="Nair G.R."/>
            <person name="Kaur G."/>
            <person name="Chander A.M."/>
            <person name="Mayilraj S."/>
        </authorList>
    </citation>
    <scope>NUCLEOTIDE SEQUENCE [LARGE SCALE GENOMIC DNA]</scope>
    <source>
        <strain evidence="5 6">CD11-4</strain>
    </source>
</reference>
<dbReference type="GO" id="GO:0016020">
    <property type="term" value="C:membrane"/>
    <property type="evidence" value="ECO:0007669"/>
    <property type="project" value="TreeGrafter"/>
</dbReference>
<evidence type="ECO:0000256" key="2">
    <source>
        <dbReference type="ARBA" id="ARBA00023002"/>
    </source>
</evidence>
<dbReference type="PANTHER" id="PTHR44196:SF1">
    <property type="entry name" value="DEHYDROGENASE_REDUCTASE SDR FAMILY MEMBER 7B"/>
    <property type="match status" value="1"/>
</dbReference>
<evidence type="ECO:0000256" key="3">
    <source>
        <dbReference type="RuleBase" id="RU000363"/>
    </source>
</evidence>
<dbReference type="Proteomes" id="UP000076976">
    <property type="component" value="Unassembled WGS sequence"/>
</dbReference>
<dbReference type="Gene3D" id="3.40.50.720">
    <property type="entry name" value="NAD(P)-binding Rossmann-like Domain"/>
    <property type="match status" value="1"/>
</dbReference>
<dbReference type="GO" id="GO:0016491">
    <property type="term" value="F:oxidoreductase activity"/>
    <property type="evidence" value="ECO:0007669"/>
    <property type="project" value="UniProtKB-KW"/>
</dbReference>
<dbReference type="InterPro" id="IPR057326">
    <property type="entry name" value="KR_dom"/>
</dbReference>
<dbReference type="PRINTS" id="PR00080">
    <property type="entry name" value="SDRFAMILY"/>
</dbReference>
<accession>A0A176QBA3</accession>
<evidence type="ECO:0000256" key="1">
    <source>
        <dbReference type="ARBA" id="ARBA00006484"/>
    </source>
</evidence>
<dbReference type="SUPFAM" id="SSF51735">
    <property type="entry name" value="NAD(P)-binding Rossmann-fold domains"/>
    <property type="match status" value="1"/>
</dbReference>
<proteinExistence type="inferred from homology"/>
<dbReference type="Pfam" id="PF00106">
    <property type="entry name" value="adh_short"/>
    <property type="match status" value="1"/>
</dbReference>
<protein>
    <submittedName>
        <fullName evidence="5">Short-chain dehydrogenase</fullName>
    </submittedName>
</protein>
<dbReference type="EMBL" id="LQZG01000003">
    <property type="protein sequence ID" value="OAB86937.1"/>
    <property type="molecule type" value="Genomic_DNA"/>
</dbReference>
<dbReference type="InterPro" id="IPR002347">
    <property type="entry name" value="SDR_fam"/>
</dbReference>
<dbReference type="SMART" id="SM00822">
    <property type="entry name" value="PKS_KR"/>
    <property type="match status" value="1"/>
</dbReference>
<dbReference type="InterPro" id="IPR020904">
    <property type="entry name" value="Sc_DH/Rdtase_CS"/>
</dbReference>
<sequence length="241" mass="25460">MTTEPTRRPLALVTGGTRGIGRAICEVLAPTHDLLVGGRDEASVAEAVAALSAKGCTAHPFVAELSDDDSTAAAVERAAGVLGGRLDVLVHSAGIARSGTVEELTREDWRVQLEVNVVAVADLTRRLLPALREARGQVVVINSGSGFLSRAGGGSYSASKFAVRALTDALREEERGQVRVCSIHPGRVDTDMQVDLQRSKGRAYDPDEHLRADSVAATVRLAVDASPEAMVEELSIRPVHP</sequence>
<keyword evidence="6" id="KW-1185">Reference proteome</keyword>
<dbReference type="InterPro" id="IPR036291">
    <property type="entry name" value="NAD(P)-bd_dom_sf"/>
</dbReference>
<evidence type="ECO:0000259" key="4">
    <source>
        <dbReference type="SMART" id="SM00822"/>
    </source>
</evidence>
<name>A0A176QBA3_9MICO</name>